<feature type="region of interest" description="Disordered" evidence="2">
    <location>
        <begin position="192"/>
        <end position="212"/>
    </location>
</feature>
<organism evidence="3 4">
    <name type="scientific">Brassicogethes aeneus</name>
    <name type="common">Rape pollen beetle</name>
    <name type="synonym">Meligethes aeneus</name>
    <dbReference type="NCBI Taxonomy" id="1431903"/>
    <lineage>
        <taxon>Eukaryota</taxon>
        <taxon>Metazoa</taxon>
        <taxon>Ecdysozoa</taxon>
        <taxon>Arthropoda</taxon>
        <taxon>Hexapoda</taxon>
        <taxon>Insecta</taxon>
        <taxon>Pterygota</taxon>
        <taxon>Neoptera</taxon>
        <taxon>Endopterygota</taxon>
        <taxon>Coleoptera</taxon>
        <taxon>Polyphaga</taxon>
        <taxon>Cucujiformia</taxon>
        <taxon>Nitidulidae</taxon>
        <taxon>Meligethinae</taxon>
        <taxon>Brassicogethes</taxon>
    </lineage>
</organism>
<dbReference type="GO" id="GO:0005525">
    <property type="term" value="F:GTP binding"/>
    <property type="evidence" value="ECO:0007669"/>
    <property type="project" value="TreeGrafter"/>
</dbReference>
<proteinExistence type="predicted"/>
<dbReference type="InterPro" id="IPR051641">
    <property type="entry name" value="RGK_GTP-binding_reg"/>
</dbReference>
<dbReference type="GO" id="GO:0005886">
    <property type="term" value="C:plasma membrane"/>
    <property type="evidence" value="ECO:0007669"/>
    <property type="project" value="TreeGrafter"/>
</dbReference>
<dbReference type="Gene3D" id="3.40.50.300">
    <property type="entry name" value="P-loop containing nucleotide triphosphate hydrolases"/>
    <property type="match status" value="1"/>
</dbReference>
<feature type="region of interest" description="Disordered" evidence="2">
    <location>
        <begin position="114"/>
        <end position="142"/>
    </location>
</feature>
<accession>A0A9P0FCI7</accession>
<dbReference type="EMBL" id="OV121132">
    <property type="protein sequence ID" value="CAH0547204.1"/>
    <property type="molecule type" value="Genomic_DNA"/>
</dbReference>
<keyword evidence="4" id="KW-1185">Reference proteome</keyword>
<keyword evidence="1" id="KW-0175">Coiled coil</keyword>
<reference evidence="3" key="1">
    <citation type="submission" date="2021-12" db="EMBL/GenBank/DDBJ databases">
        <authorList>
            <person name="King R."/>
        </authorList>
    </citation>
    <scope>NUCLEOTIDE SEQUENCE</scope>
</reference>
<dbReference type="OrthoDB" id="6779224at2759"/>
<dbReference type="PANTHER" id="PTHR45775:SF6">
    <property type="entry name" value="RAD, GEM_KIR FAMILY MEMBER 2, ISOFORM C"/>
    <property type="match status" value="1"/>
</dbReference>
<dbReference type="AlphaFoldDB" id="A0A9P0FCI7"/>
<evidence type="ECO:0000313" key="3">
    <source>
        <dbReference type="EMBL" id="CAH0547204.1"/>
    </source>
</evidence>
<gene>
    <name evidence="3" type="ORF">MELIAE_LOCUS1241</name>
</gene>
<dbReference type="Proteomes" id="UP001154078">
    <property type="component" value="Chromosome 1"/>
</dbReference>
<dbReference type="PANTHER" id="PTHR45775">
    <property type="entry name" value="RAD, GEM/KIR FAMILY MEMBER 2, ISOFORM C"/>
    <property type="match status" value="1"/>
</dbReference>
<evidence type="ECO:0000256" key="2">
    <source>
        <dbReference type="SAM" id="MobiDB-lite"/>
    </source>
</evidence>
<dbReference type="InterPro" id="IPR027417">
    <property type="entry name" value="P-loop_NTPase"/>
</dbReference>
<evidence type="ECO:0000313" key="4">
    <source>
        <dbReference type="Proteomes" id="UP001154078"/>
    </source>
</evidence>
<sequence>MCKRCKSKVANGLKCVVCVNQYHLSCAKLSSNVKIVENGIICCKSQSDGKDYDSDMAFYDAVESTDKCIDSQTFLYIIKQKDIIINELRDKVKILNNQIDLLNKFHVDIPKKHSDAEKTPATKPVKNVNTSNDIPANKNKTTNKQNKILKTQVASALKEVKEKLIMEEIQNLTAKKPENTDTTGIVNRGDSFRRRRSRSNSYCPPHIGGTPSPVLDEPGDHNQSEISNYQVALLGAQGVGKTALISQFMTSEHINAYDRQKGNPIKAEDPNPHIKITCTDIATAGAGPSSTVKLLDAFQRLILRLILNTSRGNLIITGWTHIRHG</sequence>
<feature type="coiled-coil region" evidence="1">
    <location>
        <begin position="78"/>
        <end position="105"/>
    </location>
</feature>
<protein>
    <submittedName>
        <fullName evidence="3">Uncharacterized protein</fullName>
    </submittedName>
</protein>
<dbReference type="GO" id="GO:0005246">
    <property type="term" value="F:calcium channel regulator activity"/>
    <property type="evidence" value="ECO:0007669"/>
    <property type="project" value="TreeGrafter"/>
</dbReference>
<name>A0A9P0FCI7_BRAAE</name>
<evidence type="ECO:0000256" key="1">
    <source>
        <dbReference type="SAM" id="Coils"/>
    </source>
</evidence>
<dbReference type="SUPFAM" id="SSF52540">
    <property type="entry name" value="P-loop containing nucleoside triphosphate hydrolases"/>
    <property type="match status" value="1"/>
</dbReference>